<dbReference type="RefSeq" id="XP_013424458.1">
    <property type="nucleotide sequence ID" value="XM_013569004.1"/>
</dbReference>
<accession>A0A074WBA6</accession>
<dbReference type="Proteomes" id="UP000027730">
    <property type="component" value="Unassembled WGS sequence"/>
</dbReference>
<sequence length="335" mass="37368">MPPRPFPQALSIGTDICHYIRFQKYLPIHQDSASTATATSSHDPLFKLFDKFFLPAEQRMFWRRFRPSSSPTSDAAASLPQQGYWDATVADEAARYIGGRWAAKEAVIKAFAAERRLMLRDVRVQSVGKSRQPLGLVLDEIKGVKHASAKEVYEELVRRWGLREELKTLRQRGEEVTAAPAVVPSNRLRIIKQTNLNRATARGLEMAKRAMSLRQDQKSSPAQPAAAAITTTTTNPPILSKSGILDLSVIHEILQQDEETSTTSAPSSSTLTSEADAKDTRTQIDSRRQRLEEEVIQSQGRERREDDWDSLQGQIVKLSISHDGEYCVATALAAV</sequence>
<dbReference type="SUPFAM" id="SSF56214">
    <property type="entry name" value="4'-phosphopantetheinyl transferase"/>
    <property type="match status" value="1"/>
</dbReference>
<keyword evidence="3" id="KW-1185">Reference proteome</keyword>
<organism evidence="2 3">
    <name type="scientific">Aureobasidium namibiae CBS 147.97</name>
    <dbReference type="NCBI Taxonomy" id="1043004"/>
    <lineage>
        <taxon>Eukaryota</taxon>
        <taxon>Fungi</taxon>
        <taxon>Dikarya</taxon>
        <taxon>Ascomycota</taxon>
        <taxon>Pezizomycotina</taxon>
        <taxon>Dothideomycetes</taxon>
        <taxon>Dothideomycetidae</taxon>
        <taxon>Dothideales</taxon>
        <taxon>Saccotheciaceae</taxon>
        <taxon>Aureobasidium</taxon>
    </lineage>
</organism>
<feature type="region of interest" description="Disordered" evidence="1">
    <location>
        <begin position="211"/>
        <end position="235"/>
    </location>
</feature>
<dbReference type="InterPro" id="IPR037143">
    <property type="entry name" value="4-PPantetheinyl_Trfase_dom_sf"/>
</dbReference>
<evidence type="ECO:0000313" key="2">
    <source>
        <dbReference type="EMBL" id="KEQ70228.1"/>
    </source>
</evidence>
<evidence type="ECO:0008006" key="4">
    <source>
        <dbReference type="Google" id="ProtNLM"/>
    </source>
</evidence>
<feature type="region of interest" description="Disordered" evidence="1">
    <location>
        <begin position="256"/>
        <end position="283"/>
    </location>
</feature>
<evidence type="ECO:0000313" key="3">
    <source>
        <dbReference type="Proteomes" id="UP000027730"/>
    </source>
</evidence>
<dbReference type="HOGENOM" id="CLU_089696_4_0_1"/>
<dbReference type="AlphaFoldDB" id="A0A074WBA6"/>
<dbReference type="EMBL" id="KL584718">
    <property type="protein sequence ID" value="KEQ70228.1"/>
    <property type="molecule type" value="Genomic_DNA"/>
</dbReference>
<dbReference type="Gene3D" id="3.90.470.20">
    <property type="entry name" value="4'-phosphopantetheinyl transferase domain"/>
    <property type="match status" value="1"/>
</dbReference>
<dbReference type="GO" id="GO:0000287">
    <property type="term" value="F:magnesium ion binding"/>
    <property type="evidence" value="ECO:0007669"/>
    <property type="project" value="InterPro"/>
</dbReference>
<protein>
    <recommendedName>
        <fullName evidence="4">4'-phosphopantetheinyl transferase domain-containing protein</fullName>
    </recommendedName>
</protein>
<dbReference type="OrthoDB" id="15433at2759"/>
<proteinExistence type="predicted"/>
<evidence type="ECO:0000256" key="1">
    <source>
        <dbReference type="SAM" id="MobiDB-lite"/>
    </source>
</evidence>
<feature type="compositionally biased region" description="Low complexity" evidence="1">
    <location>
        <begin position="221"/>
        <end position="235"/>
    </location>
</feature>
<reference evidence="2 3" key="1">
    <citation type="journal article" date="2014" name="BMC Genomics">
        <title>Genome sequencing of four Aureobasidium pullulans varieties: biotechnological potential, stress tolerance, and description of new species.</title>
        <authorList>
            <person name="Gostin Ar C."/>
            <person name="Ohm R.A."/>
            <person name="Kogej T."/>
            <person name="Sonjak S."/>
            <person name="Turk M."/>
            <person name="Zajc J."/>
            <person name="Zalar P."/>
            <person name="Grube M."/>
            <person name="Sun H."/>
            <person name="Han J."/>
            <person name="Sharma A."/>
            <person name="Chiniquy J."/>
            <person name="Ngan C.Y."/>
            <person name="Lipzen A."/>
            <person name="Barry K."/>
            <person name="Grigoriev I.V."/>
            <person name="Gunde-Cimerman N."/>
        </authorList>
    </citation>
    <scope>NUCLEOTIDE SEQUENCE [LARGE SCALE GENOMIC DNA]</scope>
    <source>
        <strain evidence="2 3">CBS 147.97</strain>
    </source>
</reference>
<dbReference type="GeneID" id="25417417"/>
<feature type="compositionally biased region" description="Low complexity" evidence="1">
    <location>
        <begin position="261"/>
        <end position="273"/>
    </location>
</feature>
<dbReference type="GO" id="GO:0008897">
    <property type="term" value="F:holo-[acyl-carrier-protein] synthase activity"/>
    <property type="evidence" value="ECO:0007669"/>
    <property type="project" value="InterPro"/>
</dbReference>
<gene>
    <name evidence="2" type="ORF">M436DRAFT_84822</name>
</gene>
<dbReference type="STRING" id="1043004.A0A074WBA6"/>
<name>A0A074WBA6_9PEZI</name>